<evidence type="ECO:0000256" key="4">
    <source>
        <dbReference type="ARBA" id="ARBA00023136"/>
    </source>
</evidence>
<comment type="subcellular location">
    <subcellularLocation>
        <location evidence="1">Membrane</location>
        <topology evidence="1">Multi-pass membrane protein</topology>
    </subcellularLocation>
</comment>
<accession>A0A1H6JSA6</accession>
<dbReference type="PANTHER" id="PTHR38480:SF1">
    <property type="entry name" value="SLR0254 PROTEIN"/>
    <property type="match status" value="1"/>
</dbReference>
<reference evidence="7 8" key="1">
    <citation type="submission" date="2016-10" db="EMBL/GenBank/DDBJ databases">
        <authorList>
            <person name="de Groot N.N."/>
        </authorList>
    </citation>
    <scope>NUCLEOTIDE SEQUENCE [LARGE SCALE GENOMIC DNA]</scope>
    <source>
        <strain evidence="7 8">CGMCC 1.10825</strain>
    </source>
</reference>
<dbReference type="EMBL" id="FNXE01000006">
    <property type="protein sequence ID" value="SEH65118.1"/>
    <property type="molecule type" value="Genomic_DNA"/>
</dbReference>
<evidence type="ECO:0000256" key="3">
    <source>
        <dbReference type="ARBA" id="ARBA00022989"/>
    </source>
</evidence>
<evidence type="ECO:0000256" key="2">
    <source>
        <dbReference type="ARBA" id="ARBA00022692"/>
    </source>
</evidence>
<keyword evidence="8" id="KW-1185">Reference proteome</keyword>
<keyword evidence="4 5" id="KW-0472">Membrane</keyword>
<dbReference type="GO" id="GO:0016020">
    <property type="term" value="C:membrane"/>
    <property type="evidence" value="ECO:0007669"/>
    <property type="project" value="UniProtKB-SubCell"/>
</dbReference>
<evidence type="ECO:0000256" key="1">
    <source>
        <dbReference type="ARBA" id="ARBA00004141"/>
    </source>
</evidence>
<dbReference type="AlphaFoldDB" id="A0A1H6JSA6"/>
<name>A0A1H6JSA6_9FLAO</name>
<gene>
    <name evidence="7" type="ORF">SAMN02927937_00678</name>
</gene>
<feature type="transmembrane region" description="Helical" evidence="5">
    <location>
        <begin position="25"/>
        <end position="47"/>
    </location>
</feature>
<dbReference type="InterPro" id="IPR010432">
    <property type="entry name" value="RDD"/>
</dbReference>
<proteinExistence type="predicted"/>
<sequence length="246" mass="28484">MTEITINTAQNVAINFRPASLGERIVAFIIDMAIKMAYVFAVLYLMYEVFHLQRLLNSLDSWEQGVVMFALFIPFIFYTLFFESWTNGQTIGKRIMKIRVVKIEGYQACFSDYFSRWLFRLVDIYILSGLPAILGIIFSSKSQRLGDMVTDTTVISLKSNVKLNHRFLNDLSDEYVVTFPTVLRLSDHDMNIIKKAYNTAIIQNDVLMINELVSKIEEVTTIKNHQLNSHQFIQTVINDFNHLTSR</sequence>
<evidence type="ECO:0000259" key="6">
    <source>
        <dbReference type="Pfam" id="PF06271"/>
    </source>
</evidence>
<feature type="transmembrane region" description="Helical" evidence="5">
    <location>
        <begin position="67"/>
        <end position="86"/>
    </location>
</feature>
<dbReference type="STRING" id="1159016.SAMN02927937_00678"/>
<organism evidence="7 8">
    <name type="scientific">Paenimyroides marinum</name>
    <dbReference type="NCBI Taxonomy" id="1159016"/>
    <lineage>
        <taxon>Bacteria</taxon>
        <taxon>Pseudomonadati</taxon>
        <taxon>Bacteroidota</taxon>
        <taxon>Flavobacteriia</taxon>
        <taxon>Flavobacteriales</taxon>
        <taxon>Flavobacteriaceae</taxon>
        <taxon>Paenimyroides</taxon>
    </lineage>
</organism>
<dbReference type="Proteomes" id="UP000199634">
    <property type="component" value="Unassembled WGS sequence"/>
</dbReference>
<feature type="domain" description="RDD" evidence="6">
    <location>
        <begin position="19"/>
        <end position="150"/>
    </location>
</feature>
<dbReference type="Pfam" id="PF06271">
    <property type="entry name" value="RDD"/>
    <property type="match status" value="1"/>
</dbReference>
<evidence type="ECO:0000313" key="7">
    <source>
        <dbReference type="EMBL" id="SEH65118.1"/>
    </source>
</evidence>
<feature type="transmembrane region" description="Helical" evidence="5">
    <location>
        <begin position="117"/>
        <end position="138"/>
    </location>
</feature>
<protein>
    <submittedName>
        <fullName evidence="7">Uncharacterized membrane protein YckC, RDD family</fullName>
    </submittedName>
</protein>
<keyword evidence="3 5" id="KW-1133">Transmembrane helix</keyword>
<keyword evidence="2 5" id="KW-0812">Transmembrane</keyword>
<dbReference type="RefSeq" id="WP_091096337.1">
    <property type="nucleotide sequence ID" value="NZ_FNXE01000006.1"/>
</dbReference>
<evidence type="ECO:0000256" key="5">
    <source>
        <dbReference type="SAM" id="Phobius"/>
    </source>
</evidence>
<dbReference type="OrthoDB" id="9814143at2"/>
<evidence type="ECO:0000313" key="8">
    <source>
        <dbReference type="Proteomes" id="UP000199634"/>
    </source>
</evidence>
<dbReference type="PANTHER" id="PTHR38480">
    <property type="entry name" value="SLR0254 PROTEIN"/>
    <property type="match status" value="1"/>
</dbReference>